<feature type="transmembrane region" description="Helical" evidence="7">
    <location>
        <begin position="312"/>
        <end position="333"/>
    </location>
</feature>
<dbReference type="AlphaFoldDB" id="A0A553GW95"/>
<feature type="transmembrane region" description="Helical" evidence="7">
    <location>
        <begin position="49"/>
        <end position="73"/>
    </location>
</feature>
<reference evidence="8 9" key="1">
    <citation type="submission" date="2019-07" db="EMBL/GenBank/DDBJ databases">
        <title>Pseudomonas mangiferae sp. nov., isolated from bark of mango tree in Thailand.</title>
        <authorList>
            <person name="Srisuk N."/>
            <person name="Anurat P."/>
        </authorList>
    </citation>
    <scope>NUCLEOTIDE SEQUENCE [LARGE SCALE GENOMIC DNA]</scope>
    <source>
        <strain evidence="8 9">DMKU_BBB3-04</strain>
    </source>
</reference>
<feature type="transmembrane region" description="Helical" evidence="7">
    <location>
        <begin position="232"/>
        <end position="251"/>
    </location>
</feature>
<dbReference type="PANTHER" id="PTHR43044:SF2">
    <property type="entry name" value="POLYSULPHIDE REDUCTASE NRFD"/>
    <property type="match status" value="1"/>
</dbReference>
<feature type="transmembrane region" description="Helical" evidence="7">
    <location>
        <begin position="93"/>
        <end position="112"/>
    </location>
</feature>
<dbReference type="EMBL" id="VJOY01000012">
    <property type="protein sequence ID" value="TRX73745.1"/>
    <property type="molecule type" value="Genomic_DNA"/>
</dbReference>
<dbReference type="OrthoDB" id="9806499at2"/>
<feature type="transmembrane region" description="Helical" evidence="7">
    <location>
        <begin position="353"/>
        <end position="371"/>
    </location>
</feature>
<proteinExistence type="inferred from homology"/>
<keyword evidence="3" id="KW-1003">Cell membrane</keyword>
<dbReference type="RefSeq" id="WP_143489480.1">
    <property type="nucleotide sequence ID" value="NZ_VJOY01000012.1"/>
</dbReference>
<protein>
    <submittedName>
        <fullName evidence="8">Hydrogenase</fullName>
    </submittedName>
</protein>
<comment type="caution">
    <text evidence="8">The sequence shown here is derived from an EMBL/GenBank/DDBJ whole genome shotgun (WGS) entry which is preliminary data.</text>
</comment>
<keyword evidence="4 7" id="KW-0812">Transmembrane</keyword>
<evidence type="ECO:0000256" key="7">
    <source>
        <dbReference type="SAM" id="Phobius"/>
    </source>
</evidence>
<comment type="similarity">
    <text evidence="2">Belongs to the NrfD family.</text>
</comment>
<evidence type="ECO:0000256" key="6">
    <source>
        <dbReference type="ARBA" id="ARBA00023136"/>
    </source>
</evidence>
<dbReference type="GO" id="GO:0005886">
    <property type="term" value="C:plasma membrane"/>
    <property type="evidence" value="ECO:0007669"/>
    <property type="project" value="UniProtKB-SubCell"/>
</dbReference>
<dbReference type="Pfam" id="PF03916">
    <property type="entry name" value="NrfD"/>
    <property type="match status" value="1"/>
</dbReference>
<feature type="transmembrane region" description="Helical" evidence="7">
    <location>
        <begin position="383"/>
        <end position="403"/>
    </location>
</feature>
<feature type="transmembrane region" description="Helical" evidence="7">
    <location>
        <begin position="423"/>
        <end position="444"/>
    </location>
</feature>
<evidence type="ECO:0000313" key="8">
    <source>
        <dbReference type="EMBL" id="TRX73745.1"/>
    </source>
</evidence>
<evidence type="ECO:0000256" key="2">
    <source>
        <dbReference type="ARBA" id="ARBA00008929"/>
    </source>
</evidence>
<evidence type="ECO:0000256" key="1">
    <source>
        <dbReference type="ARBA" id="ARBA00004651"/>
    </source>
</evidence>
<accession>A0A553GW95</accession>
<evidence type="ECO:0000256" key="5">
    <source>
        <dbReference type="ARBA" id="ARBA00022989"/>
    </source>
</evidence>
<evidence type="ECO:0000313" key="9">
    <source>
        <dbReference type="Proteomes" id="UP000315235"/>
    </source>
</evidence>
<feature type="transmembrane region" description="Helical" evidence="7">
    <location>
        <begin position="174"/>
        <end position="196"/>
    </location>
</feature>
<organism evidence="8 9">
    <name type="scientific">Pseudomonas mangiferae</name>
    <dbReference type="NCBI Taxonomy" id="2593654"/>
    <lineage>
        <taxon>Bacteria</taxon>
        <taxon>Pseudomonadati</taxon>
        <taxon>Pseudomonadota</taxon>
        <taxon>Gammaproteobacteria</taxon>
        <taxon>Pseudomonadales</taxon>
        <taxon>Pseudomonadaceae</taxon>
        <taxon>Pseudomonas</taxon>
    </lineage>
</organism>
<comment type="subcellular location">
    <subcellularLocation>
        <location evidence="1">Cell membrane</location>
        <topology evidence="1">Multi-pass membrane protein</topology>
    </subcellularLocation>
</comment>
<name>A0A553GW95_9PSED</name>
<evidence type="ECO:0000256" key="4">
    <source>
        <dbReference type="ARBA" id="ARBA00022692"/>
    </source>
</evidence>
<evidence type="ECO:0000256" key="3">
    <source>
        <dbReference type="ARBA" id="ARBA00022475"/>
    </source>
</evidence>
<keyword evidence="5 7" id="KW-1133">Transmembrane helix</keyword>
<keyword evidence="9" id="KW-1185">Reference proteome</keyword>
<sequence>MAEWRSSDLPPPGPILHGTGHFLPRDLSDQEVSRRILDVAHQFPRPRAWWCLFGLGGVLLGLYLLSVIVLFWNGVGVWGNNTPVNWAFDILNYIWWLGIGHAGTFISALLLLLERPWRNSLNRLAELMTLMAVVCAGLYPILHLGRPWLFYWTMPYPNSMGLWPQFKSPTAWDMFAVVTYLVVSALFLYLGALPDFAAARDRARRRGAQVAYGLLALGWRGSNRQWGHWRRAYRAIALLAVPLVFAVSSGYSFLMALGDQAGWHSTVFPPYFVAGAVFSGFALVSLIAIGLRWLLCIEALITPRHLDMLGRLLLATGWMTAYGYFADVFMAFYSGDRHEIDVTMARLAGPTAWSFWLAIGCNVGLLQALWWRRVRQSPRALAAVALAVLVGMWAERFMLLITPQTTDHLLSAWRGYTPSFWEISLFIGSFGVFIVPFSLFIRFVPMVSAFELKQVLHREREARHG</sequence>
<dbReference type="Proteomes" id="UP000315235">
    <property type="component" value="Unassembled WGS sequence"/>
</dbReference>
<gene>
    <name evidence="8" type="ORF">FM069_16580</name>
</gene>
<dbReference type="InterPro" id="IPR005614">
    <property type="entry name" value="NrfD-like"/>
</dbReference>
<feature type="transmembrane region" description="Helical" evidence="7">
    <location>
        <begin position="271"/>
        <end position="291"/>
    </location>
</feature>
<dbReference type="PANTHER" id="PTHR43044">
    <property type="match status" value="1"/>
</dbReference>
<keyword evidence="6 7" id="KW-0472">Membrane</keyword>
<feature type="transmembrane region" description="Helical" evidence="7">
    <location>
        <begin position="124"/>
        <end position="142"/>
    </location>
</feature>